<dbReference type="InterPro" id="IPR020846">
    <property type="entry name" value="MFS_dom"/>
</dbReference>
<evidence type="ECO:0000259" key="8">
    <source>
        <dbReference type="PROSITE" id="PS50850"/>
    </source>
</evidence>
<evidence type="ECO:0000256" key="5">
    <source>
        <dbReference type="ARBA" id="ARBA00022989"/>
    </source>
</evidence>
<comment type="subcellular location">
    <subcellularLocation>
        <location evidence="1">Endomembrane system</location>
        <topology evidence="1">Multi-pass membrane protein</topology>
    </subcellularLocation>
</comment>
<evidence type="ECO:0000256" key="4">
    <source>
        <dbReference type="ARBA" id="ARBA00022692"/>
    </source>
</evidence>
<comment type="similarity">
    <text evidence="2">Belongs to the major facilitator superfamily.</text>
</comment>
<dbReference type="KEGG" id="sde:Sde_1706"/>
<feature type="transmembrane region" description="Helical" evidence="7">
    <location>
        <begin position="196"/>
        <end position="216"/>
    </location>
</feature>
<gene>
    <name evidence="9" type="ordered locus">Sde_1706</name>
</gene>
<evidence type="ECO:0000256" key="2">
    <source>
        <dbReference type="ARBA" id="ARBA00008335"/>
    </source>
</evidence>
<dbReference type="InterPro" id="IPR011701">
    <property type="entry name" value="MFS"/>
</dbReference>
<keyword evidence="5 7" id="KW-1133">Transmembrane helix</keyword>
<feature type="transmembrane region" description="Helical" evidence="7">
    <location>
        <begin position="367"/>
        <end position="393"/>
    </location>
</feature>
<dbReference type="InterPro" id="IPR036259">
    <property type="entry name" value="MFS_trans_sf"/>
</dbReference>
<evidence type="ECO:0000256" key="1">
    <source>
        <dbReference type="ARBA" id="ARBA00004127"/>
    </source>
</evidence>
<reference evidence="9 10" key="1">
    <citation type="journal article" date="2008" name="PLoS Genet.">
        <title>Complete genome sequence of the complex carbohydrate-degrading marine bacterium, Saccharophagus degradans strain 2-40 T.</title>
        <authorList>
            <person name="Weiner R.M."/>
            <person name="Taylor L.E.II."/>
            <person name="Henrissat B."/>
            <person name="Hauser L."/>
            <person name="Land M."/>
            <person name="Coutinho P.M."/>
            <person name="Rancurel C."/>
            <person name="Saunders E.H."/>
            <person name="Longmire A.G."/>
            <person name="Zhang H."/>
            <person name="Bayer E.A."/>
            <person name="Gilbert H.J."/>
            <person name="Larimer F."/>
            <person name="Zhulin I.B."/>
            <person name="Ekborg N.A."/>
            <person name="Lamed R."/>
            <person name="Richardson P.M."/>
            <person name="Borovok I."/>
            <person name="Hutcheson S."/>
        </authorList>
    </citation>
    <scope>NUCLEOTIDE SEQUENCE [LARGE SCALE GENOMIC DNA]</scope>
    <source>
        <strain evidence="10">2-40 / ATCC 43961 / DSM 17024</strain>
    </source>
</reference>
<dbReference type="SUPFAM" id="SSF103473">
    <property type="entry name" value="MFS general substrate transporter"/>
    <property type="match status" value="1"/>
</dbReference>
<evidence type="ECO:0000313" key="9">
    <source>
        <dbReference type="EMBL" id="ABD80966.1"/>
    </source>
</evidence>
<dbReference type="PANTHER" id="PTHR23514:SF3">
    <property type="entry name" value="BYPASS OF STOP CODON PROTEIN 6"/>
    <property type="match status" value="1"/>
</dbReference>
<evidence type="ECO:0000256" key="6">
    <source>
        <dbReference type="ARBA" id="ARBA00023136"/>
    </source>
</evidence>
<sequence length="400" mass="42813">MTTINRGRIFSASCVALVVTAMTLGVRAGIMTELAMKFDLTDVQLGWIAGMAFLGFPVATMVGGLIYNFIGPKKLMYIAFAGHLLGLILTITASGFWTLIISTFCIGFANGSVEAACNPLIADIYHKNKTTMLNRFHVWFPGGIVIGALMSAGLSQLGMGWEIKIAIMLLPTIVYGYMIFGQTFPEMENTEVDTAINLRALFTPLYIFMLICMTLTATTELGTQQWIERILGNSGAHPMLILAMVTGLMAVGRYFAGPIIHAFNPAGVLLFSAIMAFLGIYLMSIASGPLVYAAAIIFALGVTYFWPTMIGFVGENCPKTGALGMSLIGGVGMFSVSMWSPVIGGWLESARADALANGLVGEAAELAAGQSTLANISLFPIVLIVLFTGLLIYKRKFAPK</sequence>
<keyword evidence="10" id="KW-1185">Reference proteome</keyword>
<feature type="transmembrane region" description="Helical" evidence="7">
    <location>
        <begin position="165"/>
        <end position="184"/>
    </location>
</feature>
<feature type="transmembrane region" description="Helical" evidence="7">
    <location>
        <begin position="325"/>
        <end position="347"/>
    </location>
</feature>
<dbReference type="Proteomes" id="UP000001947">
    <property type="component" value="Chromosome"/>
</dbReference>
<dbReference type="PROSITE" id="PS50850">
    <property type="entry name" value="MFS"/>
    <property type="match status" value="1"/>
</dbReference>
<dbReference type="InterPro" id="IPR051788">
    <property type="entry name" value="MFS_Transporter"/>
</dbReference>
<dbReference type="Gene3D" id="1.20.1250.20">
    <property type="entry name" value="MFS general substrate transporter like domains"/>
    <property type="match status" value="1"/>
</dbReference>
<dbReference type="GO" id="GO:0012505">
    <property type="term" value="C:endomembrane system"/>
    <property type="evidence" value="ECO:0007669"/>
    <property type="project" value="UniProtKB-SubCell"/>
</dbReference>
<feature type="transmembrane region" description="Helical" evidence="7">
    <location>
        <begin position="138"/>
        <end position="159"/>
    </location>
</feature>
<dbReference type="eggNOG" id="COG0738">
    <property type="taxonomic scope" value="Bacteria"/>
</dbReference>
<dbReference type="PANTHER" id="PTHR23514">
    <property type="entry name" value="BYPASS OF STOP CODON PROTEIN 6"/>
    <property type="match status" value="1"/>
</dbReference>
<dbReference type="Pfam" id="PF07690">
    <property type="entry name" value="MFS_1"/>
    <property type="match status" value="1"/>
</dbReference>
<name>Q21K13_SACD2</name>
<feature type="domain" description="Major facilitator superfamily (MFS) profile" evidence="8">
    <location>
        <begin position="9"/>
        <end position="396"/>
    </location>
</feature>
<dbReference type="OrthoDB" id="9783757at2"/>
<dbReference type="STRING" id="203122.Sde_1706"/>
<dbReference type="GeneID" id="98613381"/>
<dbReference type="HOGENOM" id="CLU_038152_0_0_6"/>
<evidence type="ECO:0000313" key="10">
    <source>
        <dbReference type="Proteomes" id="UP000001947"/>
    </source>
</evidence>
<organism evidence="9 10">
    <name type="scientific">Saccharophagus degradans (strain 2-40 / ATCC 43961 / DSM 17024)</name>
    <dbReference type="NCBI Taxonomy" id="203122"/>
    <lineage>
        <taxon>Bacteria</taxon>
        <taxon>Pseudomonadati</taxon>
        <taxon>Pseudomonadota</taxon>
        <taxon>Gammaproteobacteria</taxon>
        <taxon>Cellvibrionales</taxon>
        <taxon>Cellvibrionaceae</taxon>
        <taxon>Saccharophagus</taxon>
    </lineage>
</organism>
<protein>
    <submittedName>
        <fullName evidence="9">Major facilitator superfamily MFS_1</fullName>
    </submittedName>
</protein>
<keyword evidence="3" id="KW-0813">Transport</keyword>
<proteinExistence type="inferred from homology"/>
<dbReference type="GO" id="GO:0016020">
    <property type="term" value="C:membrane"/>
    <property type="evidence" value="ECO:0007669"/>
    <property type="project" value="TreeGrafter"/>
</dbReference>
<feature type="transmembrane region" description="Helical" evidence="7">
    <location>
        <begin position="236"/>
        <end position="256"/>
    </location>
</feature>
<evidence type="ECO:0000256" key="3">
    <source>
        <dbReference type="ARBA" id="ARBA00022448"/>
    </source>
</evidence>
<keyword evidence="4 7" id="KW-0812">Transmembrane</keyword>
<dbReference type="RefSeq" id="WP_011468186.1">
    <property type="nucleotide sequence ID" value="NC_007912.1"/>
</dbReference>
<feature type="transmembrane region" description="Helical" evidence="7">
    <location>
        <begin position="99"/>
        <end position="117"/>
    </location>
</feature>
<accession>Q21K13</accession>
<feature type="transmembrane region" description="Helical" evidence="7">
    <location>
        <begin position="268"/>
        <end position="286"/>
    </location>
</feature>
<feature type="transmembrane region" description="Helical" evidence="7">
    <location>
        <begin position="75"/>
        <end position="93"/>
    </location>
</feature>
<keyword evidence="6 7" id="KW-0472">Membrane</keyword>
<feature type="transmembrane region" description="Helical" evidence="7">
    <location>
        <begin position="292"/>
        <end position="313"/>
    </location>
</feature>
<dbReference type="AlphaFoldDB" id="Q21K13"/>
<dbReference type="EMBL" id="CP000282">
    <property type="protein sequence ID" value="ABD80966.1"/>
    <property type="molecule type" value="Genomic_DNA"/>
</dbReference>
<evidence type="ECO:0000256" key="7">
    <source>
        <dbReference type="SAM" id="Phobius"/>
    </source>
</evidence>
<dbReference type="GO" id="GO:0022857">
    <property type="term" value="F:transmembrane transporter activity"/>
    <property type="evidence" value="ECO:0007669"/>
    <property type="project" value="InterPro"/>
</dbReference>
<feature type="transmembrane region" description="Helical" evidence="7">
    <location>
        <begin position="44"/>
        <end position="68"/>
    </location>
</feature>